<dbReference type="Pfam" id="PF00664">
    <property type="entry name" value="ABC_membrane"/>
    <property type="match status" value="1"/>
</dbReference>
<dbReference type="PANTHER" id="PTHR43394">
    <property type="entry name" value="ATP-DEPENDENT PERMEASE MDL1, MITOCHONDRIAL"/>
    <property type="match status" value="1"/>
</dbReference>
<dbReference type="AlphaFoldDB" id="A0A239AIM2"/>
<keyword evidence="6" id="KW-0378">Hydrolase</keyword>
<dbReference type="Proteomes" id="UP000242915">
    <property type="component" value="Unassembled WGS sequence"/>
</dbReference>
<evidence type="ECO:0000256" key="10">
    <source>
        <dbReference type="SAM" id="Phobius"/>
    </source>
</evidence>
<feature type="domain" description="ABC transmembrane type-1" evidence="12">
    <location>
        <begin position="162"/>
        <end position="440"/>
    </location>
</feature>
<evidence type="ECO:0000259" key="13">
    <source>
        <dbReference type="PROSITE" id="PS50990"/>
    </source>
</evidence>
<dbReference type="SUPFAM" id="SSF52540">
    <property type="entry name" value="P-loop containing nucleoside triphosphate hydrolases"/>
    <property type="match status" value="1"/>
</dbReference>
<evidence type="ECO:0000256" key="4">
    <source>
        <dbReference type="ARBA" id="ARBA00022692"/>
    </source>
</evidence>
<dbReference type="Pfam" id="PF00005">
    <property type="entry name" value="ABC_tran"/>
    <property type="match status" value="1"/>
</dbReference>
<dbReference type="PROSITE" id="PS00211">
    <property type="entry name" value="ABC_TRANSPORTER_1"/>
    <property type="match status" value="1"/>
</dbReference>
<dbReference type="SUPFAM" id="SSF90123">
    <property type="entry name" value="ABC transporter transmembrane region"/>
    <property type="match status" value="1"/>
</dbReference>
<dbReference type="CDD" id="cd18587">
    <property type="entry name" value="ABC_6TM_LapB_like"/>
    <property type="match status" value="1"/>
</dbReference>
<evidence type="ECO:0000313" key="14">
    <source>
        <dbReference type="EMBL" id="SNR95516.1"/>
    </source>
</evidence>
<dbReference type="InterPro" id="IPR017871">
    <property type="entry name" value="ABC_transporter-like_CS"/>
</dbReference>
<feature type="transmembrane region" description="Helical" evidence="10">
    <location>
        <begin position="196"/>
        <end position="216"/>
    </location>
</feature>
<reference evidence="15" key="1">
    <citation type="submission" date="2017-06" db="EMBL/GenBank/DDBJ databases">
        <authorList>
            <person name="Varghese N."/>
            <person name="Submissions S."/>
        </authorList>
    </citation>
    <scope>NUCLEOTIDE SEQUENCE [LARGE SCALE GENOMIC DNA]</scope>
    <source>
        <strain evidence="15">CIP 108523</strain>
    </source>
</reference>
<dbReference type="EMBL" id="FZOG01000001">
    <property type="protein sequence ID" value="SNR95516.1"/>
    <property type="molecule type" value="Genomic_DNA"/>
</dbReference>
<dbReference type="InterPro" id="IPR017750">
    <property type="entry name" value="ATPase_T1SS"/>
</dbReference>
<dbReference type="PANTHER" id="PTHR43394:SF1">
    <property type="entry name" value="ATP-BINDING CASSETTE SUB-FAMILY B MEMBER 10, MITOCHONDRIAL"/>
    <property type="match status" value="1"/>
</dbReference>
<dbReference type="GO" id="GO:0016887">
    <property type="term" value="F:ATP hydrolysis activity"/>
    <property type="evidence" value="ECO:0007669"/>
    <property type="project" value="InterPro"/>
</dbReference>
<keyword evidence="9 10" id="KW-0472">Membrane</keyword>
<dbReference type="InterPro" id="IPR005074">
    <property type="entry name" value="Peptidase_C39"/>
</dbReference>
<evidence type="ECO:0000259" key="11">
    <source>
        <dbReference type="PROSITE" id="PS50893"/>
    </source>
</evidence>
<keyword evidence="3" id="KW-1003">Cell membrane</keyword>
<dbReference type="InterPro" id="IPR003593">
    <property type="entry name" value="AAA+_ATPase"/>
</dbReference>
<feature type="domain" description="ABC transporter" evidence="11">
    <location>
        <begin position="474"/>
        <end position="704"/>
    </location>
</feature>
<protein>
    <submittedName>
        <fullName evidence="14">ATP-binding cassette, subfamily C, LapB</fullName>
    </submittedName>
</protein>
<dbReference type="FunFam" id="3.40.50.300:FF:000299">
    <property type="entry name" value="ABC transporter ATP-binding protein/permease"/>
    <property type="match status" value="1"/>
</dbReference>
<dbReference type="Gene3D" id="3.90.70.10">
    <property type="entry name" value="Cysteine proteinases"/>
    <property type="match status" value="1"/>
</dbReference>
<dbReference type="Gene3D" id="1.20.1560.10">
    <property type="entry name" value="ABC transporter type 1, transmembrane domain"/>
    <property type="match status" value="1"/>
</dbReference>
<dbReference type="SMART" id="SM00382">
    <property type="entry name" value="AAA"/>
    <property type="match status" value="1"/>
</dbReference>
<dbReference type="GO" id="GO:0005886">
    <property type="term" value="C:plasma membrane"/>
    <property type="evidence" value="ECO:0007669"/>
    <property type="project" value="UniProtKB-SubCell"/>
</dbReference>
<evidence type="ECO:0000259" key="12">
    <source>
        <dbReference type="PROSITE" id="PS50929"/>
    </source>
</evidence>
<dbReference type="PROSITE" id="PS50929">
    <property type="entry name" value="ABC_TM1F"/>
    <property type="match status" value="1"/>
</dbReference>
<evidence type="ECO:0000256" key="8">
    <source>
        <dbReference type="ARBA" id="ARBA00022989"/>
    </source>
</evidence>
<name>A0A239AIM2_9PSED</name>
<evidence type="ECO:0000256" key="2">
    <source>
        <dbReference type="ARBA" id="ARBA00022448"/>
    </source>
</evidence>
<evidence type="ECO:0000256" key="6">
    <source>
        <dbReference type="ARBA" id="ARBA00022801"/>
    </source>
</evidence>
<proteinExistence type="predicted"/>
<dbReference type="InterPro" id="IPR011527">
    <property type="entry name" value="ABC1_TM_dom"/>
</dbReference>
<keyword evidence="7 14" id="KW-0067">ATP-binding</keyword>
<keyword evidence="5" id="KW-0547">Nucleotide-binding</keyword>
<sequence length="704" mass="78994">MSRLTSSHESWLSAMLMVAKHYRLDFSEENVRVALSWEQGTSMDLLLEDMARQLGLDLYITEFSEQFLDPWRLPYIVLLRNGDVAVLNGMDNAGQVSVQFSNEAGLALSMSVRELSEQVKRLLILRPLTTVTDIRVDEYIKPYKKSWFWDIALSDWRRYGEIIAASLAVNVLALASIVFSLQVYDRVIPAQSYPTLWVLFGGLLLAVVFEFILRMVRTHISDSIGRRADLRISDRVLGHALRVRNCARSKSTGSFISQIRELEQVRELITSTTIGAVADLPFFLLFIFVLWMIGGPLVFVVLAAVPMLVIPGLLVQRPLARLCNDGMRESAIRNATLVETVEGIEDIKLQRAEQRFQNQWNHNNEVAAKISMAQRFWTSLLMTWTQQVSTLVYGAVLLIGCYRVIQGDLTTGSLVAMTLLSSRSIAPLSQVTGVLSRWQQAKVARKGLDELMSRPIDQPERGKAVHKACLRGTYQLSEVEFRYDPDGKTSDMCISALTIRAGEKIAILGRNGAGKSTVLQLLSGMRFPTHGQLLLDDIAITSLDTADLRRDMGFLHQNSRLFFGSIRENLTMGRPLATDDEIYRALLMSGALRFVQKQTKALDYMILEGGYGLSGGQRQALILARMLLTQPNILLLDEPTAAMDDVTEREVIAQLKDWLGARTMILATHRPALLELVERVIILDNGKILMDGEKNEILKRVAGH</sequence>
<keyword evidence="15" id="KW-1185">Reference proteome</keyword>
<dbReference type="NCBIfam" id="TIGR03375">
    <property type="entry name" value="type_I_sec_LssB"/>
    <property type="match status" value="1"/>
</dbReference>
<keyword evidence="2" id="KW-0813">Transport</keyword>
<dbReference type="PROSITE" id="PS50990">
    <property type="entry name" value="PEPTIDASE_C39"/>
    <property type="match status" value="1"/>
</dbReference>
<dbReference type="Gene3D" id="3.40.50.300">
    <property type="entry name" value="P-loop containing nucleotide triphosphate hydrolases"/>
    <property type="match status" value="1"/>
</dbReference>
<keyword evidence="4 10" id="KW-0812">Transmembrane</keyword>
<dbReference type="GO" id="GO:0015421">
    <property type="term" value="F:ABC-type oligopeptide transporter activity"/>
    <property type="evidence" value="ECO:0007669"/>
    <property type="project" value="TreeGrafter"/>
</dbReference>
<gene>
    <name evidence="14" type="ORF">SAMN05216255_1228</name>
</gene>
<dbReference type="InterPro" id="IPR003439">
    <property type="entry name" value="ABC_transporter-like_ATP-bd"/>
</dbReference>
<dbReference type="PROSITE" id="PS50893">
    <property type="entry name" value="ABC_TRANSPORTER_2"/>
    <property type="match status" value="1"/>
</dbReference>
<organism evidence="14 15">
    <name type="scientific">Pseudomonas segetis</name>
    <dbReference type="NCBI Taxonomy" id="298908"/>
    <lineage>
        <taxon>Bacteria</taxon>
        <taxon>Pseudomonadati</taxon>
        <taxon>Pseudomonadota</taxon>
        <taxon>Gammaproteobacteria</taxon>
        <taxon>Pseudomonadales</taxon>
        <taxon>Pseudomonadaceae</taxon>
        <taxon>Pseudomonas</taxon>
    </lineage>
</organism>
<feature type="domain" description="Peptidase C39" evidence="13">
    <location>
        <begin position="3"/>
        <end position="126"/>
    </location>
</feature>
<comment type="subcellular location">
    <subcellularLocation>
        <location evidence="1">Cell membrane</location>
        <topology evidence="1">Multi-pass membrane protein</topology>
    </subcellularLocation>
</comment>
<accession>A0A239AIM2</accession>
<dbReference type="InterPro" id="IPR036640">
    <property type="entry name" value="ABC1_TM_sf"/>
</dbReference>
<feature type="transmembrane region" description="Helical" evidence="10">
    <location>
        <begin position="162"/>
        <end position="184"/>
    </location>
</feature>
<dbReference type="RefSeq" id="WP_217898852.1">
    <property type="nucleotide sequence ID" value="NZ_FZOG01000001.1"/>
</dbReference>
<keyword evidence="8 10" id="KW-1133">Transmembrane helix</keyword>
<dbReference type="GO" id="GO:0008233">
    <property type="term" value="F:peptidase activity"/>
    <property type="evidence" value="ECO:0007669"/>
    <property type="project" value="InterPro"/>
</dbReference>
<evidence type="ECO:0000256" key="1">
    <source>
        <dbReference type="ARBA" id="ARBA00004651"/>
    </source>
</evidence>
<dbReference type="GO" id="GO:0006508">
    <property type="term" value="P:proteolysis"/>
    <property type="evidence" value="ECO:0007669"/>
    <property type="project" value="InterPro"/>
</dbReference>
<evidence type="ECO:0000313" key="15">
    <source>
        <dbReference type="Proteomes" id="UP000242915"/>
    </source>
</evidence>
<evidence type="ECO:0000256" key="5">
    <source>
        <dbReference type="ARBA" id="ARBA00022741"/>
    </source>
</evidence>
<evidence type="ECO:0000256" key="9">
    <source>
        <dbReference type="ARBA" id="ARBA00023136"/>
    </source>
</evidence>
<evidence type="ECO:0000256" key="7">
    <source>
        <dbReference type="ARBA" id="ARBA00022840"/>
    </source>
</evidence>
<evidence type="ECO:0000256" key="3">
    <source>
        <dbReference type="ARBA" id="ARBA00022475"/>
    </source>
</evidence>
<dbReference type="GO" id="GO:0005524">
    <property type="term" value="F:ATP binding"/>
    <property type="evidence" value="ECO:0007669"/>
    <property type="project" value="UniProtKB-KW"/>
</dbReference>
<dbReference type="InterPro" id="IPR027417">
    <property type="entry name" value="P-loop_NTPase"/>
</dbReference>
<dbReference type="InterPro" id="IPR039421">
    <property type="entry name" value="Type_1_exporter"/>
</dbReference>